<keyword evidence="3" id="KW-0732">Signal</keyword>
<evidence type="ECO:0000259" key="4">
    <source>
        <dbReference type="SMART" id="SM00062"/>
    </source>
</evidence>
<dbReference type="SMART" id="SM00062">
    <property type="entry name" value="PBPb"/>
    <property type="match status" value="1"/>
</dbReference>
<dbReference type="Pfam" id="PF00497">
    <property type="entry name" value="SBP_bac_3"/>
    <property type="match status" value="1"/>
</dbReference>
<comment type="similarity">
    <text evidence="1">Belongs to the bacterial solute-binding protein 3 family.</text>
</comment>
<dbReference type="PANTHER" id="PTHR30085">
    <property type="entry name" value="AMINO ACID ABC TRANSPORTER PERMEASE"/>
    <property type="match status" value="1"/>
</dbReference>
<protein>
    <submittedName>
        <fullName evidence="5">Amino acid ABC transporter substrate-binding protein</fullName>
    </submittedName>
</protein>
<dbReference type="InterPro" id="IPR001638">
    <property type="entry name" value="Solute-binding_3/MltF_N"/>
</dbReference>
<proteinExistence type="inferred from homology"/>
<organism evidence="5 6">
    <name type="scientific">Hydrogenophaga crocea</name>
    <dbReference type="NCBI Taxonomy" id="2716225"/>
    <lineage>
        <taxon>Bacteria</taxon>
        <taxon>Pseudomonadati</taxon>
        <taxon>Pseudomonadota</taxon>
        <taxon>Betaproteobacteria</taxon>
        <taxon>Burkholderiales</taxon>
        <taxon>Comamonadaceae</taxon>
        <taxon>Hydrogenophaga</taxon>
    </lineage>
</organism>
<evidence type="ECO:0000313" key="6">
    <source>
        <dbReference type="Proteomes" id="UP000503162"/>
    </source>
</evidence>
<dbReference type="PANTHER" id="PTHR30085:SF2">
    <property type="entry name" value="GLUTAMATE_ASPARTATE IMPORT SOLUTE-BINDING PROTEIN"/>
    <property type="match status" value="1"/>
</dbReference>
<evidence type="ECO:0000256" key="1">
    <source>
        <dbReference type="ARBA" id="ARBA00010333"/>
    </source>
</evidence>
<feature type="domain" description="Solute-binding protein family 3/N-terminal" evidence="4">
    <location>
        <begin position="48"/>
        <end position="280"/>
    </location>
</feature>
<keyword evidence="6" id="KW-1185">Reference proteome</keyword>
<dbReference type="GO" id="GO:0005576">
    <property type="term" value="C:extracellular region"/>
    <property type="evidence" value="ECO:0007669"/>
    <property type="project" value="TreeGrafter"/>
</dbReference>
<reference evidence="5 6" key="1">
    <citation type="submission" date="2020-03" db="EMBL/GenBank/DDBJ databases">
        <title>Hydrogenophaga sp. nov. isolated from cyanobacterial mat.</title>
        <authorList>
            <person name="Thorat V."/>
            <person name="Kirdat K."/>
            <person name="Tiwarekar B."/>
            <person name="Costa E.D."/>
            <person name="Yadav A."/>
        </authorList>
    </citation>
    <scope>NUCLEOTIDE SEQUENCE [LARGE SCALE GENOMIC DNA]</scope>
    <source>
        <strain evidence="5 6">BA0156</strain>
    </source>
</reference>
<dbReference type="Gene3D" id="3.40.190.10">
    <property type="entry name" value="Periplasmic binding protein-like II"/>
    <property type="match status" value="2"/>
</dbReference>
<dbReference type="EMBL" id="CP049989">
    <property type="protein sequence ID" value="QIM52957.1"/>
    <property type="molecule type" value="Genomic_DNA"/>
</dbReference>
<keyword evidence="2" id="KW-0813">Transport</keyword>
<dbReference type="GO" id="GO:0030288">
    <property type="term" value="C:outer membrane-bounded periplasmic space"/>
    <property type="evidence" value="ECO:0007669"/>
    <property type="project" value="TreeGrafter"/>
</dbReference>
<dbReference type="Proteomes" id="UP000503162">
    <property type="component" value="Chromosome"/>
</dbReference>
<dbReference type="GO" id="GO:0006865">
    <property type="term" value="P:amino acid transport"/>
    <property type="evidence" value="ECO:0007669"/>
    <property type="project" value="TreeGrafter"/>
</dbReference>
<dbReference type="KEGG" id="hcz:G9Q37_12810"/>
<dbReference type="InterPro" id="IPR051455">
    <property type="entry name" value="Bact_solute-bind_prot3"/>
</dbReference>
<sequence>MSAVKTLRVWIRIAGIACVFAALGVALSARAETLPSGPVIDRLRAEGRIVIAHRSASVPFSYLGPDGRPIGYALDLCERLVQALRQRLALPELAVVHRLVSPADRLDVIAQGQAQLECGSTTNNAERRQRVAFTIPHYITGARLLVRAESPIDRIDHPALLRVVSTRNTTPLAAVRRIKAMRNLPLDIAEADDHEQALRQVERGEAQAFVMDDVLLFGLIAQRPDPRALAVRGRFLTTEPLAIMLPPGDPAFKAIVDGEMRRLILGHEIEAIYRRWFEQPIPPHGQALNLPMSYLLRDSWKYPSDQVP</sequence>
<dbReference type="AlphaFoldDB" id="A0A6G8IIC1"/>
<dbReference type="CDD" id="cd13688">
    <property type="entry name" value="PBP2_GltI_DEBP"/>
    <property type="match status" value="1"/>
</dbReference>
<dbReference type="SUPFAM" id="SSF53850">
    <property type="entry name" value="Periplasmic binding protein-like II"/>
    <property type="match status" value="1"/>
</dbReference>
<gene>
    <name evidence="5" type="ORF">G9Q37_12810</name>
</gene>
<accession>A0A6G8IIC1</accession>
<dbReference type="RefSeq" id="WP_166227559.1">
    <property type="nucleotide sequence ID" value="NZ_CP049989.1"/>
</dbReference>
<evidence type="ECO:0000313" key="5">
    <source>
        <dbReference type="EMBL" id="QIM52957.1"/>
    </source>
</evidence>
<evidence type="ECO:0000256" key="3">
    <source>
        <dbReference type="ARBA" id="ARBA00022729"/>
    </source>
</evidence>
<name>A0A6G8IIC1_9BURK</name>
<evidence type="ECO:0000256" key="2">
    <source>
        <dbReference type="ARBA" id="ARBA00022448"/>
    </source>
</evidence>